<accession>A0A8H6KEW1</accession>
<evidence type="ECO:0000256" key="1">
    <source>
        <dbReference type="ARBA" id="ARBA00022737"/>
    </source>
</evidence>
<dbReference type="InterPro" id="IPR000073">
    <property type="entry name" value="AB_hydrolase_1"/>
</dbReference>
<evidence type="ECO:0000313" key="7">
    <source>
        <dbReference type="EMBL" id="KAF6830352.1"/>
    </source>
</evidence>
<feature type="repeat" description="ANK" evidence="3">
    <location>
        <begin position="2014"/>
        <end position="2046"/>
    </location>
</feature>
<keyword evidence="2 3" id="KW-0040">ANK repeat</keyword>
<dbReference type="PROSITE" id="PS50297">
    <property type="entry name" value="ANK_REP_REGION"/>
    <property type="match status" value="4"/>
</dbReference>
<dbReference type="GO" id="GO:0005737">
    <property type="term" value="C:cytoplasm"/>
    <property type="evidence" value="ECO:0007669"/>
    <property type="project" value="TreeGrafter"/>
</dbReference>
<dbReference type="Gene3D" id="3.40.50.1820">
    <property type="entry name" value="alpha/beta hydrolase"/>
    <property type="match status" value="1"/>
</dbReference>
<reference evidence="7" key="1">
    <citation type="journal article" date="2020" name="Phytopathology">
        <title>Genome Sequence Resources of Colletotrichum truncatum, C. plurivorum, C. musicola, and C. sojae: Four Species Pathogenic to Soybean (Glycine max).</title>
        <authorList>
            <person name="Rogerio F."/>
            <person name="Boufleur T.R."/>
            <person name="Ciampi-Guillardi M."/>
            <person name="Sukno S.A."/>
            <person name="Thon M.R."/>
            <person name="Massola Junior N.S."/>
            <person name="Baroncelli R."/>
        </authorList>
    </citation>
    <scope>NUCLEOTIDE SEQUENCE</scope>
    <source>
        <strain evidence="7">LFN00145</strain>
    </source>
</reference>
<dbReference type="Pfam" id="PF24883">
    <property type="entry name" value="NPHP3_N"/>
    <property type="match status" value="1"/>
</dbReference>
<dbReference type="PROSITE" id="PS50088">
    <property type="entry name" value="ANK_REPEAT"/>
    <property type="match status" value="5"/>
</dbReference>
<dbReference type="InterPro" id="IPR029058">
    <property type="entry name" value="AB_hydrolase_fold"/>
</dbReference>
<feature type="compositionally biased region" description="Low complexity" evidence="4">
    <location>
        <begin position="1862"/>
        <end position="1872"/>
    </location>
</feature>
<dbReference type="Gene3D" id="1.25.40.20">
    <property type="entry name" value="Ankyrin repeat-containing domain"/>
    <property type="match status" value="6"/>
</dbReference>
<dbReference type="Gene3D" id="3.40.50.300">
    <property type="entry name" value="P-loop containing nucleotide triphosphate hydrolases"/>
    <property type="match status" value="1"/>
</dbReference>
<evidence type="ECO:0000256" key="3">
    <source>
        <dbReference type="PROSITE-ProRule" id="PRU00023"/>
    </source>
</evidence>
<evidence type="ECO:0000259" key="5">
    <source>
        <dbReference type="Pfam" id="PF12697"/>
    </source>
</evidence>
<dbReference type="InterPro" id="IPR056884">
    <property type="entry name" value="NPHP3-like_N"/>
</dbReference>
<keyword evidence="1" id="KW-0677">Repeat</keyword>
<dbReference type="Pfam" id="PF12697">
    <property type="entry name" value="Abhydrolase_6"/>
    <property type="match status" value="1"/>
</dbReference>
<sequence length="2694" mass="297428">MDGKRFIDGLRGLLAVADASFRLVFHFANAIEPSERDPDLRERITRVADEIQKLSGLLHRMTLLATGLERDGTERWFGEPMLPVSLPSRLIACHQTLAKLEKSLARRDVGAELKKKENGHCAPFLELRWPFTRAWTLDLIRELEGHKTAVADAVGSIRPGHSLESLWEEFMEKKDYRGRSAEMYRLTRYHGLKEPNDFAAANFFTRGFDYYAPLERHLKARNSASRFPFLEGEEFQKWATTGGERLWITGAAGTGKTVLAASLVDEVMRMGRRDVGVSFHFIEFSDLRTHSPQAVLGSLVVQLAARNEEARGMLDKYQKEFQPEKGKAGRRPTIDRLMDLLGTMAGLFHHVLVVVDGVDEAGDDFEAVVRVLRSLGGEKLSIAMVSRDEERTRQIAMDKFKKIEIQTPHEEIRLFTAGELQKKLSCGKLFLPDPRAVDEAVRKISSHPNTTFLQTSANIEFLCVLETAAQRENFLNDLPTSLDDTYRLFLYRFNRAPPASKVLVQATFQLASITDGPLGSIELCQALSVSGIPGLDPDSLAHPEVDESEFMTLCGFFLNKSDGGNRVSLANVSLKEFLEGIDPSDPELAGYRLSKASASRTLGLCALRFLSLEHFSRLPARSNSEEAFIVKRDSRYPFYRYAALCWPYLSESLWDDPEFVEEATALCGPVQIPSFKAWCLEVCRFYQFHGSYNAREHSRYTFWADCLDSDSFGGSCSESTAMTSPSSAGTSSSSEASSMRRRREIFESTAWPHVHEWRDKWAEKEPKRGWYKGQTRRLAHFIRRGDFTALHMASLLGLEHICRMLLDGGANVNQPSRIGTPLQCALGGPFLVAAYGLSPGRGSRLGPPFIDKPSSKTVALLLDRGADCNRALPSQYTWTSMGALALKSSEWAGDYQIFGNIVKGGAQMHDSDFEIFRAQCRKWTKHKSELAAADVTKILELLTELVAENKGEASAYLKAFQKVVTETADIDTKLPCSVAVTDDMLVEKMWKAIETDSLESLKENVHNSQGEDLLQDLNTLKRLLDFSMSCSSVSCLDYILTSHVEPDNHDGRADERKAGMLLTCTNDRLEDVAICLIKHGAKTTARDDFGDTIWHLVADDSDALRVLAALFAHASVAEREAALCVTNKNGRTPLAEALDSSTLKSTEMIIANCQKSHEVLQSTKPPLNTLLAELESADVLKKLHEAGLLPPSTGETPLHCLDASSKVDTVKALLEIYPYQSPESPLESYLKATRLCVFDDDVLDALISADLAQPPDENRTSIWAFVCVRLQDMCQNPTHESTQRITDLIKILIDAKVLAAHETATGTSALKEIECLLDPAAIKPHTEVQPYFVSLFEDLFVLTFDATVYYEHLKNSGMDVRVLKWAVRCDSVFLVDRLLRLETEVDKREGQMSALDAACAQLCQPNTHRIFDKLLEKADKTSIDRLALTPSGESFAPLHMLGLLGCFDDVPWRIPSIAFATAAGSHPLTMATHETPSPPPPPPMPPPGYVRLEKTGGFSRFRTPVPNGKLRLVQRLLELGADPNVRSEPGKRVPMSMHILARRLDTARMILRHGGGESLHVADENGWTPVSWACLYGWTDFLREMASAGCTESLWDFKVKVGIFKLSLRMMSYEGLSALHLAAMASADTVTFLLDEGYAKDVNARSSDGNGSTPLYFATLLGQSDCIRLLVSRGADIDAPTSRFLLTPLHVAVCYQIENATEVLLELGARHLLTKDGKTPLDLALSGRNKRIKDMVQKSVRESRGGSAESTFGKLPMRPLFSHMTPLRRAVEQAILRGDHETCTMLLDDGCPVDVKMRSCRVCSGLLYSLGRRWVSPANRHKVIQLFIDRGASFRGIACKAHSGAYFSYRLDDWTDSDSDSYSSSASSSSSDEIVDRDKPLPSEPPARWPFRGFTVLDLLLMDAGLEERFDGWLRGVPRGDLLWLLENSAAAYVAIAHGSSHGSRRSLGVLFAYLAELDAASNVGLAKTLANKAVSTSIDGVTLPLHTAANEEKLDMVELLVSHGADVNGVVPRRGTALHVAAKCDSAPITEFLLDNGASFTVRNERSFTPLQLAAVENSISAMRVLVTRGARIADNADSNASLWVDTVEGVVLLLQAGVDLNQPGDFGIPLWANALPNQAIATFVLNSDHAGRLGFGAAAPTRGLRWRSWRQDELFGPRVSIYRSLRLFYRRFGVEFMRELAEHGGGEGRRGEFGLMCSSAHHGHVEEVREMLKIGLDPEFEGCVAGTALMAAAHEGRFEVVKILVFHGARTCYRKGDRWVSAVEAAGEFPDIVRWLLVGRFAEQGKLEEPRDGWDKGPETRFWSGVVPGVFLLKGKFQRAWNHSMLTRLSYIDKARRMFRGKVVVAELEMFWTDNDSLTQAPSSSVLNNIHLHEHITTTDRQEPTAMSKPESITLPDGRVLCYATFGAARQPNQPTVFYLHSTPGSHAEGQTFHEVALARGIHVVAPSRPGYGGSTFQPDRAIADHAADVLALADHLSAPRFAVLGVSGGGPHALACVHGIPASRLAGAAVVSGMYPSQLGLGGMMPASRVLLNLAPWATGILSALSDWQMGSVARDAEHPEKLAELMTYAFQGRPEPDRRAIAEDDGRMLRAMTESTREAFRDGGMGFAWELRLFGSAWGFGLEDLEVQEGRLVLWHGGEDVNVPLRMAKDAAAAISNAELVVDEEEAHVSLLARRMDEIASALGKMLRAT</sequence>
<feature type="repeat" description="ANK" evidence="3">
    <location>
        <begin position="1985"/>
        <end position="2009"/>
    </location>
</feature>
<feature type="domain" description="AB hydrolase-1" evidence="5">
    <location>
        <begin position="2434"/>
        <end position="2685"/>
    </location>
</feature>
<feature type="region of interest" description="Disordered" evidence="4">
    <location>
        <begin position="1862"/>
        <end position="1886"/>
    </location>
</feature>
<dbReference type="InterPro" id="IPR027417">
    <property type="entry name" value="P-loop_NTPase"/>
</dbReference>
<dbReference type="PANTHER" id="PTHR24198">
    <property type="entry name" value="ANKYRIN REPEAT AND PROTEIN KINASE DOMAIN-CONTAINING PROTEIN"/>
    <property type="match status" value="1"/>
</dbReference>
<evidence type="ECO:0000256" key="2">
    <source>
        <dbReference type="ARBA" id="ARBA00023043"/>
    </source>
</evidence>
<gene>
    <name evidence="7" type="ORF">CPLU01_07407</name>
</gene>
<feature type="repeat" description="ANK" evidence="3">
    <location>
        <begin position="1650"/>
        <end position="1682"/>
    </location>
</feature>
<name>A0A8H6KEW1_9PEZI</name>
<dbReference type="Pfam" id="PF00023">
    <property type="entry name" value="Ank"/>
    <property type="match status" value="2"/>
</dbReference>
<dbReference type="SUPFAM" id="SSF52540">
    <property type="entry name" value="P-loop containing nucleoside triphosphate hydrolases"/>
    <property type="match status" value="1"/>
</dbReference>
<evidence type="ECO:0000256" key="4">
    <source>
        <dbReference type="SAM" id="MobiDB-lite"/>
    </source>
</evidence>
<evidence type="ECO:0000259" key="6">
    <source>
        <dbReference type="Pfam" id="PF24883"/>
    </source>
</evidence>
<dbReference type="SMART" id="SM00248">
    <property type="entry name" value="ANK"/>
    <property type="match status" value="16"/>
</dbReference>
<organism evidence="7 8">
    <name type="scientific">Colletotrichum plurivorum</name>
    <dbReference type="NCBI Taxonomy" id="2175906"/>
    <lineage>
        <taxon>Eukaryota</taxon>
        <taxon>Fungi</taxon>
        <taxon>Dikarya</taxon>
        <taxon>Ascomycota</taxon>
        <taxon>Pezizomycotina</taxon>
        <taxon>Sordariomycetes</taxon>
        <taxon>Hypocreomycetidae</taxon>
        <taxon>Glomerellales</taxon>
        <taxon>Glomerellaceae</taxon>
        <taxon>Colletotrichum</taxon>
        <taxon>Colletotrichum orchidearum species complex</taxon>
    </lineage>
</organism>
<dbReference type="SUPFAM" id="SSF53474">
    <property type="entry name" value="alpha/beta-Hydrolases"/>
    <property type="match status" value="1"/>
</dbReference>
<dbReference type="PANTHER" id="PTHR24198:SF165">
    <property type="entry name" value="ANKYRIN REPEAT-CONTAINING PROTEIN-RELATED"/>
    <property type="match status" value="1"/>
</dbReference>
<feature type="repeat" description="ANK" evidence="3">
    <location>
        <begin position="2047"/>
        <end position="2079"/>
    </location>
</feature>
<feature type="domain" description="Nephrocystin 3-like N-terminal" evidence="6">
    <location>
        <begin position="229"/>
        <end position="387"/>
    </location>
</feature>
<feature type="repeat" description="ANK" evidence="3">
    <location>
        <begin position="785"/>
        <end position="817"/>
    </location>
</feature>
<comment type="caution">
    <text evidence="7">The sequence shown here is derived from an EMBL/GenBank/DDBJ whole genome shotgun (WGS) entry which is preliminary data.</text>
</comment>
<protein>
    <submittedName>
        <fullName evidence="7">Ankyrin-2 ankyrin</fullName>
    </submittedName>
</protein>
<dbReference type="SUPFAM" id="SSF48403">
    <property type="entry name" value="Ankyrin repeat"/>
    <property type="match status" value="3"/>
</dbReference>
<dbReference type="InterPro" id="IPR002110">
    <property type="entry name" value="Ankyrin_rpt"/>
</dbReference>
<dbReference type="InterPro" id="IPR036770">
    <property type="entry name" value="Ankyrin_rpt-contain_sf"/>
</dbReference>
<dbReference type="Proteomes" id="UP000654918">
    <property type="component" value="Unassembled WGS sequence"/>
</dbReference>
<dbReference type="EMBL" id="WIGO01000095">
    <property type="protein sequence ID" value="KAF6830352.1"/>
    <property type="molecule type" value="Genomic_DNA"/>
</dbReference>
<dbReference type="Pfam" id="PF12796">
    <property type="entry name" value="Ank_2"/>
    <property type="match status" value="2"/>
</dbReference>
<proteinExistence type="predicted"/>
<evidence type="ECO:0000313" key="8">
    <source>
        <dbReference type="Proteomes" id="UP000654918"/>
    </source>
</evidence>
<keyword evidence="8" id="KW-1185">Reference proteome</keyword>